<evidence type="ECO:0000313" key="4">
    <source>
        <dbReference type="Proteomes" id="UP001465755"/>
    </source>
</evidence>
<dbReference type="Pfam" id="PF13692">
    <property type="entry name" value="Glyco_trans_1_4"/>
    <property type="match status" value="1"/>
</dbReference>
<reference evidence="3 4" key="1">
    <citation type="journal article" date="2024" name="Nat. Commun.">
        <title>Phylogenomics reveals the evolutionary origins of lichenization in chlorophyte algae.</title>
        <authorList>
            <person name="Puginier C."/>
            <person name="Libourel C."/>
            <person name="Otte J."/>
            <person name="Skaloud P."/>
            <person name="Haon M."/>
            <person name="Grisel S."/>
            <person name="Petersen M."/>
            <person name="Berrin J.G."/>
            <person name="Delaux P.M."/>
            <person name="Dal Grande F."/>
            <person name="Keller J."/>
        </authorList>
    </citation>
    <scope>NUCLEOTIDE SEQUENCE [LARGE SCALE GENOMIC DNA]</scope>
    <source>
        <strain evidence="3 4">SAG 2036</strain>
    </source>
</reference>
<keyword evidence="4" id="KW-1185">Reference proteome</keyword>
<dbReference type="AlphaFoldDB" id="A0AAW1PZ39"/>
<dbReference type="PANTHER" id="PTHR12526:SF510">
    <property type="entry name" value="D-INOSITOL 3-PHOSPHATE GLYCOSYLTRANSFERASE"/>
    <property type="match status" value="1"/>
</dbReference>
<accession>A0AAW1PZ39</accession>
<evidence type="ECO:0000256" key="2">
    <source>
        <dbReference type="ARBA" id="ARBA00022679"/>
    </source>
</evidence>
<dbReference type="SUPFAM" id="SSF53756">
    <property type="entry name" value="UDP-Glycosyltransferase/glycogen phosphorylase"/>
    <property type="match status" value="1"/>
</dbReference>
<evidence type="ECO:0000313" key="3">
    <source>
        <dbReference type="EMBL" id="KAK9815193.1"/>
    </source>
</evidence>
<dbReference type="Gene3D" id="3.40.50.2000">
    <property type="entry name" value="Glycogen Phosphorylase B"/>
    <property type="match status" value="2"/>
</dbReference>
<dbReference type="Proteomes" id="UP001465755">
    <property type="component" value="Unassembled WGS sequence"/>
</dbReference>
<proteinExistence type="predicted"/>
<protein>
    <recommendedName>
        <fullName evidence="5">Glycosyltransferase</fullName>
    </recommendedName>
</protein>
<keyword evidence="1" id="KW-0328">Glycosyltransferase</keyword>
<sequence length="546" mass="58880">MKSDVNRRKARCFLKERAECLQQGLKAACIIDQSLSPVPGAPDGRALPLRGQTDAHASMEAGASQGPDIGSLLSYNTALQNVVQGTTNCLPYDTTLHHADCGCPATWIRGQRAADLVDLLVHRAVLAYQQRELVPTRPLRVAYMLPHHNITGGMKCLVEHIRLLKARGHTTIAVHRSDTAERAMPPWTQVQADVDLVCRLHERLNDVYDVNAIDVVVVGIFHQVAELLVGVAAPILYWEQGHEWLFGDPVRFQAAHNYAKQDQLFHMVLHLPVALAAVSEAVQNILAQEFGRAAICVPNAVDCQRFCPGPPADIPPSYILTTVKGQRAHSGGAQRSVLIVGNPALPLKGFDVAVAVLTAVNRVLPLMVTWVCQVQPSAATVPQLVGSGLRLHLHVSPAQEDLPALYRGHDAFLFTSRYEAWGMPVLEAMASGLAVVATRCLGVESFAQHGTNCLLADPQDVVGLARALCAVLIDASVRQHLQSAARTTALRFTPAAIVDRLESVLYSLAAASHELVQLRQAAAPDLQTACAWASHACAKKPSSASS</sequence>
<keyword evidence="2" id="KW-0808">Transferase</keyword>
<gene>
    <name evidence="3" type="ORF">WJX73_010532</name>
</gene>
<evidence type="ECO:0008006" key="5">
    <source>
        <dbReference type="Google" id="ProtNLM"/>
    </source>
</evidence>
<comment type="caution">
    <text evidence="3">The sequence shown here is derived from an EMBL/GenBank/DDBJ whole genome shotgun (WGS) entry which is preliminary data.</text>
</comment>
<dbReference type="EMBL" id="JALJOQ010000001">
    <property type="protein sequence ID" value="KAK9815193.1"/>
    <property type="molecule type" value="Genomic_DNA"/>
</dbReference>
<evidence type="ECO:0000256" key="1">
    <source>
        <dbReference type="ARBA" id="ARBA00022676"/>
    </source>
</evidence>
<dbReference type="PANTHER" id="PTHR12526">
    <property type="entry name" value="GLYCOSYLTRANSFERASE"/>
    <property type="match status" value="1"/>
</dbReference>
<organism evidence="3 4">
    <name type="scientific">Symbiochloris irregularis</name>
    <dbReference type="NCBI Taxonomy" id="706552"/>
    <lineage>
        <taxon>Eukaryota</taxon>
        <taxon>Viridiplantae</taxon>
        <taxon>Chlorophyta</taxon>
        <taxon>core chlorophytes</taxon>
        <taxon>Trebouxiophyceae</taxon>
        <taxon>Trebouxiales</taxon>
        <taxon>Trebouxiaceae</taxon>
        <taxon>Symbiochloris</taxon>
    </lineage>
</organism>
<dbReference type="GO" id="GO:0016757">
    <property type="term" value="F:glycosyltransferase activity"/>
    <property type="evidence" value="ECO:0007669"/>
    <property type="project" value="UniProtKB-KW"/>
</dbReference>
<name>A0AAW1PZ39_9CHLO</name>
<dbReference type="CDD" id="cd03801">
    <property type="entry name" value="GT4_PimA-like"/>
    <property type="match status" value="1"/>
</dbReference>